<evidence type="ECO:0000313" key="2">
    <source>
        <dbReference type="EMBL" id="SEB20127.1"/>
    </source>
</evidence>
<reference evidence="2 3" key="1">
    <citation type="submission" date="2016-10" db="EMBL/GenBank/DDBJ databases">
        <authorList>
            <person name="de Groot N.N."/>
        </authorList>
    </citation>
    <scope>NUCLEOTIDE SEQUENCE [LARGE SCALE GENOMIC DNA]</scope>
    <source>
        <strain evidence="2 3">DSM 19033</strain>
    </source>
</reference>
<dbReference type="AlphaFoldDB" id="A0A1H4HE71"/>
<dbReference type="OrthoDB" id="9805728at2"/>
<protein>
    <submittedName>
        <fullName evidence="2">L-ascorbate metabolism protein UlaG, beta-lactamase superfamily</fullName>
    </submittedName>
</protein>
<dbReference type="GO" id="GO:0005737">
    <property type="term" value="C:cytoplasm"/>
    <property type="evidence" value="ECO:0007669"/>
    <property type="project" value="TreeGrafter"/>
</dbReference>
<keyword evidence="3" id="KW-1185">Reference proteome</keyword>
<dbReference type="STRING" id="425514.SAMN05443550_11645"/>
<dbReference type="Proteomes" id="UP000198850">
    <property type="component" value="Unassembled WGS sequence"/>
</dbReference>
<accession>A0A1H4HE71</accession>
<dbReference type="InterPro" id="IPR001279">
    <property type="entry name" value="Metallo-B-lactamas"/>
</dbReference>
<proteinExistence type="predicted"/>
<dbReference type="InterPro" id="IPR036866">
    <property type="entry name" value="RibonucZ/Hydroxyglut_hydro"/>
</dbReference>
<sequence length="365" mass="41689">MYIFFAILFISVVLIYRLLNISAFGSLPKDARMERIAQLPMYKDGAIRNLVHTPDIPEGVTYWDVMKAMIKGNPRKKPPGMLPFVQPELHSVAGTKVTWFGHSSYLLQIDELKILVDPVFSRSTSPFSMVGNKSYDGTDFIHAEDFDKIDILLITHDHYDHMDMHSVLKLKDKTGHMVTSLGVGAHLERWGVSPEKITELAWDEQADILGLRFTAAPARHFSGRKFKRGQTLWSSFILETPLYKLFLGGDSGYESHFKTIGDQYGPFDLAILECGQYNEYWPYIHMFPEQVVKAAKDLKAEWLLPVHWAKFSLALHDWDEPILRVLKSAEANQQKMTTPQLGETIVLGAYYPDSKWWLNVAPAKQ</sequence>
<dbReference type="SUPFAM" id="SSF56281">
    <property type="entry name" value="Metallo-hydrolase/oxidoreductase"/>
    <property type="match status" value="1"/>
</dbReference>
<dbReference type="Pfam" id="PF12706">
    <property type="entry name" value="Lactamase_B_2"/>
    <property type="match status" value="1"/>
</dbReference>
<dbReference type="PANTHER" id="PTHR15032:SF4">
    <property type="entry name" value="N-ACYL-PHOSPHATIDYLETHANOLAMINE-HYDROLYZING PHOSPHOLIPASE D"/>
    <property type="match status" value="1"/>
</dbReference>
<organism evidence="2 3">
    <name type="scientific">Pedobacter hartonius</name>
    <dbReference type="NCBI Taxonomy" id="425514"/>
    <lineage>
        <taxon>Bacteria</taxon>
        <taxon>Pseudomonadati</taxon>
        <taxon>Bacteroidota</taxon>
        <taxon>Sphingobacteriia</taxon>
        <taxon>Sphingobacteriales</taxon>
        <taxon>Sphingobacteriaceae</taxon>
        <taxon>Pedobacter</taxon>
    </lineage>
</organism>
<name>A0A1H4HE71_9SPHI</name>
<dbReference type="Gene3D" id="3.60.15.10">
    <property type="entry name" value="Ribonuclease Z/Hydroxyacylglutathione hydrolase-like"/>
    <property type="match status" value="1"/>
</dbReference>
<dbReference type="PANTHER" id="PTHR15032">
    <property type="entry name" value="N-ACYL-PHOSPHATIDYLETHANOLAMINE-HYDROLYZING PHOSPHOLIPASE D"/>
    <property type="match status" value="1"/>
</dbReference>
<feature type="domain" description="Metallo-beta-lactamase" evidence="1">
    <location>
        <begin position="114"/>
        <end position="308"/>
    </location>
</feature>
<dbReference type="EMBL" id="FNRA01000016">
    <property type="protein sequence ID" value="SEB20127.1"/>
    <property type="molecule type" value="Genomic_DNA"/>
</dbReference>
<evidence type="ECO:0000313" key="3">
    <source>
        <dbReference type="Proteomes" id="UP000198850"/>
    </source>
</evidence>
<gene>
    <name evidence="2" type="ORF">SAMN05443550_11645</name>
</gene>
<dbReference type="RefSeq" id="WP_090559888.1">
    <property type="nucleotide sequence ID" value="NZ_FNRA01000016.1"/>
</dbReference>
<evidence type="ECO:0000259" key="1">
    <source>
        <dbReference type="Pfam" id="PF12706"/>
    </source>
</evidence>